<dbReference type="GO" id="GO:0005694">
    <property type="term" value="C:chromosome"/>
    <property type="evidence" value="ECO:0007669"/>
    <property type="project" value="InterPro"/>
</dbReference>
<dbReference type="OrthoDB" id="10255539at2759"/>
<dbReference type="InParanoid" id="A0A0C2WDA8"/>
<dbReference type="STRING" id="946122.A0A0C2WDA8"/>
<proteinExistence type="predicted"/>
<keyword evidence="2" id="KW-1185">Reference proteome</keyword>
<sequence length="111" mass="12376">MSSVTLICDEAGSAKRVTFSKDVGVWSITLEGGVYDPSGTLSAEWKREVLEQEEEKSKRPRGEWKALTRDLEMKVHELKLLKEQVEGSNAARIGTQVEELKQGINDLESAI</sequence>
<gene>
    <name evidence="1" type="ORF">M378DRAFT_14866</name>
</gene>
<dbReference type="SUPFAM" id="SSF75553">
    <property type="entry name" value="Smc hinge domain"/>
    <property type="match status" value="1"/>
</dbReference>
<dbReference type="HOGENOM" id="CLU_2157744_0_0_1"/>
<dbReference type="Proteomes" id="UP000054549">
    <property type="component" value="Unassembled WGS sequence"/>
</dbReference>
<accession>A0A0C2WDA8</accession>
<evidence type="ECO:0000313" key="1">
    <source>
        <dbReference type="EMBL" id="KIL59342.1"/>
    </source>
</evidence>
<dbReference type="InterPro" id="IPR036277">
    <property type="entry name" value="SMC_hinge_sf"/>
</dbReference>
<evidence type="ECO:0000313" key="2">
    <source>
        <dbReference type="Proteomes" id="UP000054549"/>
    </source>
</evidence>
<organism evidence="1 2">
    <name type="scientific">Amanita muscaria (strain Koide BX008)</name>
    <dbReference type="NCBI Taxonomy" id="946122"/>
    <lineage>
        <taxon>Eukaryota</taxon>
        <taxon>Fungi</taxon>
        <taxon>Dikarya</taxon>
        <taxon>Basidiomycota</taxon>
        <taxon>Agaricomycotina</taxon>
        <taxon>Agaricomycetes</taxon>
        <taxon>Agaricomycetidae</taxon>
        <taxon>Agaricales</taxon>
        <taxon>Pluteineae</taxon>
        <taxon>Amanitaceae</taxon>
        <taxon>Amanita</taxon>
    </lineage>
</organism>
<dbReference type="EMBL" id="KN818317">
    <property type="protein sequence ID" value="KIL59342.1"/>
    <property type="molecule type" value="Genomic_DNA"/>
</dbReference>
<reference evidence="1 2" key="1">
    <citation type="submission" date="2014-04" db="EMBL/GenBank/DDBJ databases">
        <title>Evolutionary Origins and Diversification of the Mycorrhizal Mutualists.</title>
        <authorList>
            <consortium name="DOE Joint Genome Institute"/>
            <consortium name="Mycorrhizal Genomics Consortium"/>
            <person name="Kohler A."/>
            <person name="Kuo A."/>
            <person name="Nagy L.G."/>
            <person name="Floudas D."/>
            <person name="Copeland A."/>
            <person name="Barry K.W."/>
            <person name="Cichocki N."/>
            <person name="Veneault-Fourrey C."/>
            <person name="LaButti K."/>
            <person name="Lindquist E.A."/>
            <person name="Lipzen A."/>
            <person name="Lundell T."/>
            <person name="Morin E."/>
            <person name="Murat C."/>
            <person name="Riley R."/>
            <person name="Ohm R."/>
            <person name="Sun H."/>
            <person name="Tunlid A."/>
            <person name="Henrissat B."/>
            <person name="Grigoriev I.V."/>
            <person name="Hibbett D.S."/>
            <person name="Martin F."/>
        </authorList>
    </citation>
    <scope>NUCLEOTIDE SEQUENCE [LARGE SCALE GENOMIC DNA]</scope>
    <source>
        <strain evidence="1 2">Koide BX008</strain>
    </source>
</reference>
<protein>
    <submittedName>
        <fullName evidence="1">Uncharacterized protein</fullName>
    </submittedName>
</protein>
<dbReference type="GO" id="GO:0051276">
    <property type="term" value="P:chromosome organization"/>
    <property type="evidence" value="ECO:0007669"/>
    <property type="project" value="InterPro"/>
</dbReference>
<name>A0A0C2WDA8_AMAMK</name>
<dbReference type="AlphaFoldDB" id="A0A0C2WDA8"/>
<dbReference type="GO" id="GO:0005524">
    <property type="term" value="F:ATP binding"/>
    <property type="evidence" value="ECO:0007669"/>
    <property type="project" value="InterPro"/>
</dbReference>